<dbReference type="Pfam" id="PF13619">
    <property type="entry name" value="KTSC"/>
    <property type="match status" value="1"/>
</dbReference>
<dbReference type="EMBL" id="VTUW01000005">
    <property type="protein sequence ID" value="KAA1194840.1"/>
    <property type="molecule type" value="Genomic_DNA"/>
</dbReference>
<gene>
    <name evidence="2" type="ORF">F0L16_03955</name>
</gene>
<evidence type="ECO:0000313" key="2">
    <source>
        <dbReference type="EMBL" id="KAA1194840.1"/>
    </source>
</evidence>
<name>A0A5B0X655_9GAMM</name>
<protein>
    <submittedName>
        <fullName evidence="2">KTSC domain-containing protein</fullName>
    </submittedName>
</protein>
<reference evidence="2 3" key="1">
    <citation type="submission" date="2019-09" db="EMBL/GenBank/DDBJ databases">
        <title>Whole genome sequence of Photorhabdus heterorhabditis strain ETL (Enterobacteriales: Enterobacteriaceae) a bacterial symbiont of Heterorhabditis zealandica strain ETL (Rhabditida: Heterorhabditidae).</title>
        <authorList>
            <person name="Lulamba T.E."/>
            <person name="Serepa-Dlamini M.H."/>
        </authorList>
    </citation>
    <scope>NUCLEOTIDE SEQUENCE [LARGE SCALE GENOMIC DNA]</scope>
    <source>
        <strain evidence="2 3">ETL</strain>
    </source>
</reference>
<accession>A0A5B0X655</accession>
<dbReference type="InterPro" id="IPR025309">
    <property type="entry name" value="KTSC_dom"/>
</dbReference>
<proteinExistence type="predicted"/>
<dbReference type="AlphaFoldDB" id="A0A5B0X655"/>
<dbReference type="RefSeq" id="WP_149616193.1">
    <property type="nucleotide sequence ID" value="NZ_CAWPFF010000092.1"/>
</dbReference>
<comment type="caution">
    <text evidence="2">The sequence shown here is derived from an EMBL/GenBank/DDBJ whole genome shotgun (WGS) entry which is preliminary data.</text>
</comment>
<feature type="domain" description="KTSC" evidence="1">
    <location>
        <begin position="7"/>
        <end position="28"/>
    </location>
</feature>
<evidence type="ECO:0000313" key="3">
    <source>
        <dbReference type="Proteomes" id="UP000322184"/>
    </source>
</evidence>
<dbReference type="Proteomes" id="UP000322184">
    <property type="component" value="Unassembled WGS sequence"/>
</dbReference>
<organism evidence="2 3">
    <name type="scientific">Photorhabdus heterorhabditis</name>
    <dbReference type="NCBI Taxonomy" id="880156"/>
    <lineage>
        <taxon>Bacteria</taxon>
        <taxon>Pseudomonadati</taxon>
        <taxon>Pseudomonadota</taxon>
        <taxon>Gammaproteobacteria</taxon>
        <taxon>Enterobacterales</taxon>
        <taxon>Morganellaceae</taxon>
        <taxon>Photorhabdus</taxon>
    </lineage>
</organism>
<evidence type="ECO:0000259" key="1">
    <source>
        <dbReference type="Pfam" id="PF13619"/>
    </source>
</evidence>
<sequence length="29" mass="3284">MNRVPVSSSNLHSVGYNQATKTLEIAFRY</sequence>